<evidence type="ECO:0000313" key="2">
    <source>
        <dbReference type="EMBL" id="OHS93001.1"/>
    </source>
</evidence>
<dbReference type="EMBL" id="MLAK01001446">
    <property type="protein sequence ID" value="OHS93001.1"/>
    <property type="molecule type" value="Genomic_DNA"/>
</dbReference>
<sequence length="274" mass="30576">MNRQPKRGGKVAASIAVTKTPPLRPNSKSSQPKEKLPQVRKSQFPSKKSDSSQSKAERSPAWTEKRSKITSDMDPFEASEILRREIQEEFGESFENEKDDEMPWLTHLDELNDKITENLKNESSIDTSFINTFDAATRNIYDGKQIDDVFGSASKMMETGFNAVNEKLKKTQNLIDERLELVQQMMNEIRIHGVDEFKADLKLDDNPMADDLSADHSKSPSKNASNSSASSTSNLASSTRNSSVMKSTSSVKSMEGAPKMPTGQRNAPPRVSRK</sequence>
<feature type="compositionally biased region" description="Low complexity" evidence="1">
    <location>
        <begin position="220"/>
        <end position="254"/>
    </location>
</feature>
<dbReference type="AlphaFoldDB" id="A0A1J4J2P0"/>
<gene>
    <name evidence="2" type="ORF">TRFO_40699</name>
</gene>
<feature type="region of interest" description="Disordered" evidence="1">
    <location>
        <begin position="1"/>
        <end position="75"/>
    </location>
</feature>
<name>A0A1J4J2P0_9EUKA</name>
<feature type="compositionally biased region" description="Basic and acidic residues" evidence="1">
    <location>
        <begin position="47"/>
        <end position="71"/>
    </location>
</feature>
<protein>
    <submittedName>
        <fullName evidence="2">Uncharacterized protein</fullName>
    </submittedName>
</protein>
<comment type="caution">
    <text evidence="2">The sequence shown here is derived from an EMBL/GenBank/DDBJ whole genome shotgun (WGS) entry which is preliminary data.</text>
</comment>
<proteinExistence type="predicted"/>
<dbReference type="RefSeq" id="XP_068346138.1">
    <property type="nucleotide sequence ID" value="XM_068513358.1"/>
</dbReference>
<feature type="region of interest" description="Disordered" evidence="1">
    <location>
        <begin position="208"/>
        <end position="274"/>
    </location>
</feature>
<dbReference type="VEuPathDB" id="TrichDB:TRFO_40699"/>
<evidence type="ECO:0000256" key="1">
    <source>
        <dbReference type="SAM" id="MobiDB-lite"/>
    </source>
</evidence>
<keyword evidence="3" id="KW-1185">Reference proteome</keyword>
<dbReference type="GeneID" id="94848062"/>
<organism evidence="2 3">
    <name type="scientific">Tritrichomonas foetus</name>
    <dbReference type="NCBI Taxonomy" id="1144522"/>
    <lineage>
        <taxon>Eukaryota</taxon>
        <taxon>Metamonada</taxon>
        <taxon>Parabasalia</taxon>
        <taxon>Tritrichomonadida</taxon>
        <taxon>Tritrichomonadidae</taxon>
        <taxon>Tritrichomonas</taxon>
    </lineage>
</organism>
<reference evidence="2" key="1">
    <citation type="submission" date="2016-10" db="EMBL/GenBank/DDBJ databases">
        <authorList>
            <person name="Benchimol M."/>
            <person name="Almeida L.G."/>
            <person name="Vasconcelos A.T."/>
            <person name="Perreira-Neves A."/>
            <person name="Rosa I.A."/>
            <person name="Tasca T."/>
            <person name="Bogo M.R."/>
            <person name="de Souza W."/>
        </authorList>
    </citation>
    <scope>NUCLEOTIDE SEQUENCE [LARGE SCALE GENOMIC DNA]</scope>
    <source>
        <strain evidence="2">K</strain>
    </source>
</reference>
<dbReference type="Proteomes" id="UP000179807">
    <property type="component" value="Unassembled WGS sequence"/>
</dbReference>
<accession>A0A1J4J2P0</accession>
<evidence type="ECO:0000313" key="3">
    <source>
        <dbReference type="Proteomes" id="UP000179807"/>
    </source>
</evidence>